<dbReference type="CDD" id="cd13844">
    <property type="entry name" value="CuRO_1_BOD_CotA_like"/>
    <property type="match status" value="1"/>
</dbReference>
<dbReference type="OrthoDB" id="9757546at2"/>
<gene>
    <name evidence="2" type="ORF">C2E25_00975</name>
</gene>
<dbReference type="Pfam" id="PF07731">
    <property type="entry name" value="Cu-oxidase_2"/>
    <property type="match status" value="1"/>
</dbReference>
<dbReference type="EMBL" id="PPFX01000001">
    <property type="protein sequence ID" value="PNU21849.1"/>
    <property type="molecule type" value="Genomic_DNA"/>
</dbReference>
<dbReference type="InterPro" id="IPR045087">
    <property type="entry name" value="Cu-oxidase_fam"/>
</dbReference>
<dbReference type="GO" id="GO:0016491">
    <property type="term" value="F:oxidoreductase activity"/>
    <property type="evidence" value="ECO:0007669"/>
    <property type="project" value="InterPro"/>
</dbReference>
<protein>
    <submittedName>
        <fullName evidence="2">Copper oxidase</fullName>
    </submittedName>
</protein>
<name>A0A2K2HF01_9BACT</name>
<reference evidence="2 3" key="1">
    <citation type="journal article" date="2018" name="Genome Announc.">
        <title>Genome Sequence of Geothermobacter sp. HR-1 Iron Reducer from the Loihi Seamount.</title>
        <authorList>
            <person name="Smith H."/>
            <person name="Abuyen K."/>
            <person name="Tremblay J."/>
            <person name="Savalia P."/>
            <person name="Perez-Rodriguez I."/>
            <person name="Emerson D."/>
            <person name="Tully B."/>
            <person name="Amend J."/>
        </authorList>
    </citation>
    <scope>NUCLEOTIDE SEQUENCE [LARGE SCALE GENOMIC DNA]</scope>
    <source>
        <strain evidence="2 3">HR-1</strain>
    </source>
</reference>
<dbReference type="CDD" id="cd13868">
    <property type="entry name" value="CuRO_2_CotA_like"/>
    <property type="match status" value="1"/>
</dbReference>
<dbReference type="Proteomes" id="UP000236340">
    <property type="component" value="Unassembled WGS sequence"/>
</dbReference>
<evidence type="ECO:0000313" key="2">
    <source>
        <dbReference type="EMBL" id="PNU21849.1"/>
    </source>
</evidence>
<accession>A0A2K2HF01</accession>
<evidence type="ECO:0000313" key="3">
    <source>
        <dbReference type="Proteomes" id="UP000236340"/>
    </source>
</evidence>
<dbReference type="Gene3D" id="2.60.40.420">
    <property type="entry name" value="Cupredoxins - blue copper proteins"/>
    <property type="match status" value="3"/>
</dbReference>
<dbReference type="PANTHER" id="PTHR48267:SF1">
    <property type="entry name" value="BILIRUBIN OXIDASE"/>
    <property type="match status" value="1"/>
</dbReference>
<dbReference type="SUPFAM" id="SSF49503">
    <property type="entry name" value="Cupredoxins"/>
    <property type="match status" value="2"/>
</dbReference>
<dbReference type="InterPro" id="IPR011706">
    <property type="entry name" value="Cu-oxidase_C"/>
</dbReference>
<dbReference type="AlphaFoldDB" id="A0A2K2HF01"/>
<sequence length="776" mass="84261">MMTMSLLIFGATTGHTAPVPGGTLDPTTIPKYVQPLVIPPVMPPSSVQPTDPTTGQPTSVNARYNISVRQFRQQILPGGIWNTVNDRNDQFGATTLWSYGPDEDKPAPGYVAPAPLGTPGATFNYPAFTVENNSNAPTTVRWINGLVDEQGNYLPHLFKVDQTLHWANPTNAGCANAAKIPQTDCRTSNPAPYTGPVPIVTHVHGAHVNAESDGYPEAWWLPAANNIPVGYASRGTIYTQNDITTAGNISTVMTPNEFNPIPGSAFYSYENTQPATTLWYHDHSLGMTRLNVYAGPAGFWLIRGGAYDSAKARRGPAVLPGPAPVLGAGDPNFDPAYRKTIREIPIVIQDRSFNADGSLFYPESRQFFDGFAGPYVGDPQGQGSDIAPIWNPEAFFNTMVVNGTTWPEMSTAPAKYRFRLLNGCNSRFINLAMFVANPDGTLGAEIPFYQIGGDQGFLPRVVQVKTGFATALKGKGKLPGRLTPLPDPSQALLMAPAERADVIVDFSGLPDGTVVRMINTAPDAPFGGFPDIPADPGTTGQVMQFRVNSANLVAADALTTSPLALRLKAEPKNRAKVVRKRRLTLNEEESAQVCVRILPDGTPVTVQTFPTPNPNIAADCAAINAVPQAPKAALLGGIGKNRLLPGKPYVGIPMLWSDPITENPQVGDTELWDFYNLTVDGHPIHMHLVRFQVKGRQLFNQAHPRFRKIGRKMKPLPTERGYKDTVLAYPGEITQVKATFDLPGLYVWHCHIVEHEDNEMMRPYYVGAKPVGFPVP</sequence>
<proteinExistence type="predicted"/>
<dbReference type="CDD" id="cd13891">
    <property type="entry name" value="CuRO_3_CotA_like"/>
    <property type="match status" value="1"/>
</dbReference>
<organism evidence="2 3">
    <name type="scientific">Geothermobacter hydrogeniphilus</name>
    <dbReference type="NCBI Taxonomy" id="1969733"/>
    <lineage>
        <taxon>Bacteria</taxon>
        <taxon>Pseudomonadati</taxon>
        <taxon>Thermodesulfobacteriota</taxon>
        <taxon>Desulfuromonadia</taxon>
        <taxon>Desulfuromonadales</taxon>
        <taxon>Geothermobacteraceae</taxon>
        <taxon>Geothermobacter</taxon>
    </lineage>
</organism>
<feature type="domain" description="Plastocyanin-like" evidence="1">
    <location>
        <begin position="661"/>
        <end position="767"/>
    </location>
</feature>
<dbReference type="InterPro" id="IPR008972">
    <property type="entry name" value="Cupredoxin"/>
</dbReference>
<evidence type="ECO:0000259" key="1">
    <source>
        <dbReference type="Pfam" id="PF07731"/>
    </source>
</evidence>
<dbReference type="PANTHER" id="PTHR48267">
    <property type="entry name" value="CUPREDOXIN SUPERFAMILY PROTEIN"/>
    <property type="match status" value="1"/>
</dbReference>
<comment type="caution">
    <text evidence="2">The sequence shown here is derived from an EMBL/GenBank/DDBJ whole genome shotgun (WGS) entry which is preliminary data.</text>
</comment>
<dbReference type="GO" id="GO:0005507">
    <property type="term" value="F:copper ion binding"/>
    <property type="evidence" value="ECO:0007669"/>
    <property type="project" value="InterPro"/>
</dbReference>